<dbReference type="Proteomes" id="UP000004123">
    <property type="component" value="Unassembled WGS sequence"/>
</dbReference>
<proteinExistence type="predicted"/>
<evidence type="ECO:0000313" key="1">
    <source>
        <dbReference type="EMBL" id="EGQ18108.1"/>
    </source>
</evidence>
<protein>
    <submittedName>
        <fullName evidence="1">Uncharacterized protein</fullName>
    </submittedName>
</protein>
<dbReference type="EMBL" id="AFPY01000066">
    <property type="protein sequence ID" value="EGQ18108.1"/>
    <property type="molecule type" value="Genomic_DNA"/>
</dbReference>
<gene>
    <name evidence="1" type="ORF">HMPREF9144_1285</name>
</gene>
<reference evidence="1 2" key="1">
    <citation type="submission" date="2011-04" db="EMBL/GenBank/DDBJ databases">
        <authorList>
            <person name="Muzny D."/>
            <person name="Qin X."/>
            <person name="Deng J."/>
            <person name="Jiang H."/>
            <person name="Liu Y."/>
            <person name="Qu J."/>
            <person name="Song X.-Z."/>
            <person name="Zhang L."/>
            <person name="Thornton R."/>
            <person name="Coyle M."/>
            <person name="Francisco L."/>
            <person name="Jackson L."/>
            <person name="Javaid M."/>
            <person name="Korchina V."/>
            <person name="Kovar C."/>
            <person name="Mata R."/>
            <person name="Mathew T."/>
            <person name="Ngo R."/>
            <person name="Nguyen L."/>
            <person name="Nguyen N."/>
            <person name="Okwuonu G."/>
            <person name="Ongeri F."/>
            <person name="Pham C."/>
            <person name="Simmons D."/>
            <person name="Wilczek-Boney K."/>
            <person name="Hale W."/>
            <person name="Jakkamsetti A."/>
            <person name="Pham P."/>
            <person name="Ruth R."/>
            <person name="San Lucas F."/>
            <person name="Warren J."/>
            <person name="Zhang J."/>
            <person name="Zhao Z."/>
            <person name="Zhou C."/>
            <person name="Zhu D."/>
            <person name="Lee S."/>
            <person name="Bess C."/>
            <person name="Blankenburg K."/>
            <person name="Forbes L."/>
            <person name="Fu Q."/>
            <person name="Gubbala S."/>
            <person name="Hirani K."/>
            <person name="Jayaseelan J.C."/>
            <person name="Lara F."/>
            <person name="Munidasa M."/>
            <person name="Palculict T."/>
            <person name="Patil S."/>
            <person name="Pu L.-L."/>
            <person name="Saada N."/>
            <person name="Tang L."/>
            <person name="Weissenberger G."/>
            <person name="Zhu Y."/>
            <person name="Hemphill L."/>
            <person name="Shang Y."/>
            <person name="Youmans B."/>
            <person name="Ayvaz T."/>
            <person name="Ross M."/>
            <person name="Santibanez J."/>
            <person name="Aqrawi P."/>
            <person name="Gross S."/>
            <person name="Joshi V."/>
            <person name="Fowler G."/>
            <person name="Nazareth L."/>
            <person name="Reid J."/>
            <person name="Worley K."/>
            <person name="Petrosino J."/>
            <person name="Highlander S."/>
            <person name="Gibbs R."/>
        </authorList>
    </citation>
    <scope>NUCLEOTIDE SEQUENCE [LARGE SCALE GENOMIC DNA]</scope>
    <source>
        <strain evidence="1 2">ATCC 700821</strain>
    </source>
</reference>
<evidence type="ECO:0000313" key="2">
    <source>
        <dbReference type="Proteomes" id="UP000004123"/>
    </source>
</evidence>
<name>F9DHZ5_9BACT</name>
<dbReference type="AlphaFoldDB" id="F9DHZ5"/>
<dbReference type="HOGENOM" id="CLU_3237794_0_0_10"/>
<sequence length="43" mass="5088">MYSQIILHCFLRKLDRILITQSQPASAKLQNVFKELALWSRKV</sequence>
<accession>F9DHZ5</accession>
<comment type="caution">
    <text evidence="1">The sequence shown here is derived from an EMBL/GenBank/DDBJ whole genome shotgun (WGS) entry which is preliminary data.</text>
</comment>
<organism evidence="1 2">
    <name type="scientific">Prevotella pallens ATCC 700821</name>
    <dbReference type="NCBI Taxonomy" id="997353"/>
    <lineage>
        <taxon>Bacteria</taxon>
        <taxon>Pseudomonadati</taxon>
        <taxon>Bacteroidota</taxon>
        <taxon>Bacteroidia</taxon>
        <taxon>Bacteroidales</taxon>
        <taxon>Prevotellaceae</taxon>
        <taxon>Prevotella</taxon>
    </lineage>
</organism>